<dbReference type="Pfam" id="PF12937">
    <property type="entry name" value="F-box-like"/>
    <property type="match status" value="1"/>
</dbReference>
<feature type="domain" description="F-box" evidence="2">
    <location>
        <begin position="1"/>
        <end position="46"/>
    </location>
</feature>
<evidence type="ECO:0000256" key="1">
    <source>
        <dbReference type="SAM" id="MobiDB-lite"/>
    </source>
</evidence>
<dbReference type="PROSITE" id="PS50181">
    <property type="entry name" value="FBOX"/>
    <property type="match status" value="1"/>
</dbReference>
<evidence type="ECO:0000313" key="4">
    <source>
        <dbReference type="Proteomes" id="UP000284842"/>
    </source>
</evidence>
<dbReference type="EMBL" id="NHTK01000664">
    <property type="protein sequence ID" value="PPR06369.1"/>
    <property type="molecule type" value="Genomic_DNA"/>
</dbReference>
<dbReference type="InterPro" id="IPR036047">
    <property type="entry name" value="F-box-like_dom_sf"/>
</dbReference>
<protein>
    <recommendedName>
        <fullName evidence="2">F-box domain-containing protein</fullName>
    </recommendedName>
</protein>
<accession>A0A409YTS5</accession>
<dbReference type="AlphaFoldDB" id="A0A409YTS5"/>
<organism evidence="3 4">
    <name type="scientific">Panaeolus cyanescens</name>
    <dbReference type="NCBI Taxonomy" id="181874"/>
    <lineage>
        <taxon>Eukaryota</taxon>
        <taxon>Fungi</taxon>
        <taxon>Dikarya</taxon>
        <taxon>Basidiomycota</taxon>
        <taxon>Agaricomycotina</taxon>
        <taxon>Agaricomycetes</taxon>
        <taxon>Agaricomycetidae</taxon>
        <taxon>Agaricales</taxon>
        <taxon>Agaricineae</taxon>
        <taxon>Galeropsidaceae</taxon>
        <taxon>Panaeolus</taxon>
    </lineage>
</organism>
<sequence>MPFHDLPPDVYFTICSFLDALDILALGQTCTILRSATEERSVWLTALNHAMSQNQIFAGTYSGHLALDLETLKDAATAPSRVLNKLLQGGPTDLPERNPPVLKYKKKHVISTADLDRDPDDAEGDDEVPESGGSVAEISIMRFMMEDQPPIVKCQTTKLEVARASDPEYFTVVGDLFIYTYIPPGQAFVTFIVNVWNFMEDTFASWSTPFDFFLELFYDDGHVVMIEQNSFRGWKIPPLHPRRGQGPIPVQTIPETFKIPIHANPTFTPRIECERAYDWYNTHRPLQAFTFKDSDTEPNAHVWTTYSVQTTHPQSTSATDNPPLHHKTISAHPLKSRFPRAGHMDTIVSNPLFLCNDAIVRLFANRGRPYAAVGLPHTGSQDDSGPLPEVMVELEMLQELSLCASLYSRVHFAFDVFSGRFAYISQPSHQIVVLDYLRHPGAVPDPRPSPQPETADTATPNLAEVESTTIAEQVAEPEDTQ</sequence>
<dbReference type="Proteomes" id="UP000284842">
    <property type="component" value="Unassembled WGS sequence"/>
</dbReference>
<feature type="region of interest" description="Disordered" evidence="1">
    <location>
        <begin position="442"/>
        <end position="462"/>
    </location>
</feature>
<name>A0A409YTS5_9AGAR</name>
<dbReference type="InParanoid" id="A0A409YTS5"/>
<evidence type="ECO:0000313" key="3">
    <source>
        <dbReference type="EMBL" id="PPR06369.1"/>
    </source>
</evidence>
<comment type="caution">
    <text evidence="3">The sequence shown here is derived from an EMBL/GenBank/DDBJ whole genome shotgun (WGS) entry which is preliminary data.</text>
</comment>
<dbReference type="InterPro" id="IPR001810">
    <property type="entry name" value="F-box_dom"/>
</dbReference>
<dbReference type="OrthoDB" id="3078395at2759"/>
<feature type="compositionally biased region" description="Polar residues" evidence="1">
    <location>
        <begin position="452"/>
        <end position="462"/>
    </location>
</feature>
<keyword evidence="4" id="KW-1185">Reference proteome</keyword>
<dbReference type="SMART" id="SM00256">
    <property type="entry name" value="FBOX"/>
    <property type="match status" value="1"/>
</dbReference>
<dbReference type="Gene3D" id="1.20.1280.50">
    <property type="match status" value="1"/>
</dbReference>
<proteinExistence type="predicted"/>
<gene>
    <name evidence="3" type="ORF">CVT24_002482</name>
</gene>
<evidence type="ECO:0000259" key="2">
    <source>
        <dbReference type="PROSITE" id="PS50181"/>
    </source>
</evidence>
<dbReference type="SUPFAM" id="SSF81383">
    <property type="entry name" value="F-box domain"/>
    <property type="match status" value="1"/>
</dbReference>
<reference evidence="3 4" key="1">
    <citation type="journal article" date="2018" name="Evol. Lett.">
        <title>Horizontal gene cluster transfer increased hallucinogenic mushroom diversity.</title>
        <authorList>
            <person name="Reynolds H.T."/>
            <person name="Vijayakumar V."/>
            <person name="Gluck-Thaler E."/>
            <person name="Korotkin H.B."/>
            <person name="Matheny P.B."/>
            <person name="Slot J.C."/>
        </authorList>
    </citation>
    <scope>NUCLEOTIDE SEQUENCE [LARGE SCALE GENOMIC DNA]</scope>
    <source>
        <strain evidence="3 4">2629</strain>
    </source>
</reference>